<dbReference type="SFLD" id="SFLDS00003">
    <property type="entry name" value="Haloacid_Dehalogenase"/>
    <property type="match status" value="1"/>
</dbReference>
<evidence type="ECO:0000313" key="1">
    <source>
        <dbReference type="EMBL" id="RKS21913.1"/>
    </source>
</evidence>
<dbReference type="InterPro" id="IPR011951">
    <property type="entry name" value="HAD-SF_hydro_IA_YjjG/PynA"/>
</dbReference>
<dbReference type="InterPro" id="IPR036412">
    <property type="entry name" value="HAD-like_sf"/>
</dbReference>
<dbReference type="Gene3D" id="3.40.50.1000">
    <property type="entry name" value="HAD superfamily/HAD-like"/>
    <property type="match status" value="1"/>
</dbReference>
<evidence type="ECO:0000313" key="2">
    <source>
        <dbReference type="Proteomes" id="UP000277579"/>
    </source>
</evidence>
<dbReference type="NCBIfam" id="TIGR02254">
    <property type="entry name" value="YjjG_YfnB"/>
    <property type="match status" value="1"/>
</dbReference>
<dbReference type="RefSeq" id="WP_121376840.1">
    <property type="nucleotide sequence ID" value="NZ_RBLC01000003.1"/>
</dbReference>
<dbReference type="SFLD" id="SFLDG01129">
    <property type="entry name" value="C1.5:_HAD__Beta-PGM__Phosphata"/>
    <property type="match status" value="1"/>
</dbReference>
<reference evidence="1 2" key="1">
    <citation type="submission" date="2018-10" db="EMBL/GenBank/DDBJ databases">
        <title>Genomic Encyclopedia of Archaeal and Bacterial Type Strains, Phase II (KMG-II): from individual species to whole genera.</title>
        <authorList>
            <person name="Goeker M."/>
        </authorList>
    </citation>
    <scope>NUCLEOTIDE SEQUENCE [LARGE SCALE GENOMIC DNA]</scope>
    <source>
        <strain evidence="1 2">DSM 29537</strain>
    </source>
</reference>
<dbReference type="Proteomes" id="UP000277579">
    <property type="component" value="Unassembled WGS sequence"/>
</dbReference>
<protein>
    <submittedName>
        <fullName evidence="1">Putative hydrolase of the HAD superfamily</fullName>
    </submittedName>
</protein>
<sequence length="228" mass="26801">METKILDIFFDLDHTLWDFEKNSALAFETVLEKHKIGVNVQDFVTRYVPINTKYWKLYQNDEVTQEQLRYGRLKDAFTELEFEIDDAMIHLLAEEYIHYLPQFNHLYDGTIELLEYLKPKYRLHIITNGFHQIQNNKLVNSNIVHYFETITNSENAGVKKPHPQIFNYALDLAKCSKETSIMIGDNLEADIEGALNVGLDVIFFNEHNLETHPNIKQVNHLLALKKYL</sequence>
<comment type="caution">
    <text evidence="1">The sequence shown here is derived from an EMBL/GenBank/DDBJ whole genome shotgun (WGS) entry which is preliminary data.</text>
</comment>
<dbReference type="AlphaFoldDB" id="A0A495MB16"/>
<accession>A0A495MB16</accession>
<dbReference type="Pfam" id="PF13419">
    <property type="entry name" value="HAD_2"/>
    <property type="match status" value="1"/>
</dbReference>
<gene>
    <name evidence="1" type="ORF">CLV94_2548</name>
</gene>
<dbReference type="PANTHER" id="PTHR47478:SF1">
    <property type="entry name" value="PYRIMIDINE 5'-NUCLEOTIDASE YJJG"/>
    <property type="match status" value="1"/>
</dbReference>
<name>A0A495MB16_9FLAO</name>
<keyword evidence="1" id="KW-0378">Hydrolase</keyword>
<dbReference type="NCBIfam" id="TIGR01549">
    <property type="entry name" value="HAD-SF-IA-v1"/>
    <property type="match status" value="1"/>
</dbReference>
<dbReference type="GO" id="GO:0008253">
    <property type="term" value="F:5'-nucleotidase activity"/>
    <property type="evidence" value="ECO:0007669"/>
    <property type="project" value="InterPro"/>
</dbReference>
<proteinExistence type="predicted"/>
<dbReference type="InterPro" id="IPR041492">
    <property type="entry name" value="HAD_2"/>
</dbReference>
<dbReference type="InterPro" id="IPR023214">
    <property type="entry name" value="HAD_sf"/>
</dbReference>
<dbReference type="EMBL" id="RBLC01000003">
    <property type="protein sequence ID" value="RKS21913.1"/>
    <property type="molecule type" value="Genomic_DNA"/>
</dbReference>
<dbReference type="SUPFAM" id="SSF56784">
    <property type="entry name" value="HAD-like"/>
    <property type="match status" value="1"/>
</dbReference>
<organism evidence="1 2">
    <name type="scientific">Flavobacterium endophyticum</name>
    <dbReference type="NCBI Taxonomy" id="1540163"/>
    <lineage>
        <taxon>Bacteria</taxon>
        <taxon>Pseudomonadati</taxon>
        <taxon>Bacteroidota</taxon>
        <taxon>Flavobacteriia</taxon>
        <taxon>Flavobacteriales</taxon>
        <taxon>Flavobacteriaceae</taxon>
        <taxon>Flavobacterium</taxon>
    </lineage>
</organism>
<dbReference type="PANTHER" id="PTHR47478">
    <property type="match status" value="1"/>
</dbReference>
<dbReference type="Gene3D" id="1.10.150.240">
    <property type="entry name" value="Putative phosphatase, domain 2"/>
    <property type="match status" value="1"/>
</dbReference>
<dbReference type="InterPro" id="IPR023198">
    <property type="entry name" value="PGP-like_dom2"/>
</dbReference>
<dbReference type="InterPro" id="IPR052550">
    <property type="entry name" value="Pyrimidine_5'-ntase_YjjG"/>
</dbReference>
<dbReference type="CDD" id="cd04305">
    <property type="entry name" value="HAD_Neu5Ac-Pase_like"/>
    <property type="match status" value="1"/>
</dbReference>
<keyword evidence="2" id="KW-1185">Reference proteome</keyword>
<dbReference type="OrthoDB" id="9802350at2"/>
<dbReference type="InterPro" id="IPR006439">
    <property type="entry name" value="HAD-SF_hydro_IA"/>
</dbReference>